<keyword evidence="2" id="KW-1185">Reference proteome</keyword>
<evidence type="ECO:0000313" key="2">
    <source>
        <dbReference type="Proteomes" id="UP000271700"/>
    </source>
</evidence>
<sequence length="119" mass="12990">MTLTRLPKRRKGITAGATVPIPQMQGVSQAVQVRQRAQTEARGTIETILRRLIGSKDGNTAGIENHCGRRWPPISRLTGPILQEQPVFTLATQISEYSSISDVALCSAIRAQVAHIEMS</sequence>
<dbReference type="Proteomes" id="UP000271700">
    <property type="component" value="Unassembled WGS sequence"/>
</dbReference>
<name>A0A497YU60_9RHOB</name>
<reference evidence="1 2" key="1">
    <citation type="submission" date="2018-10" db="EMBL/GenBank/DDBJ databases">
        <title>Genomic Encyclopedia of Archaeal and Bacterial Type Strains, Phase II (KMG-II): from individual species to whole genera.</title>
        <authorList>
            <person name="Goeker M."/>
        </authorList>
    </citation>
    <scope>NUCLEOTIDE SEQUENCE [LARGE SCALE GENOMIC DNA]</scope>
    <source>
        <strain evidence="1 2">DSM 29317</strain>
    </source>
</reference>
<gene>
    <name evidence="1" type="ORF">CLV75_4024</name>
</gene>
<organism evidence="1 2">
    <name type="scientific">Ruegeria conchae</name>
    <dbReference type="NCBI Taxonomy" id="981384"/>
    <lineage>
        <taxon>Bacteria</taxon>
        <taxon>Pseudomonadati</taxon>
        <taxon>Pseudomonadota</taxon>
        <taxon>Alphaproteobacteria</taxon>
        <taxon>Rhodobacterales</taxon>
        <taxon>Roseobacteraceae</taxon>
        <taxon>Ruegeria</taxon>
    </lineage>
</organism>
<protein>
    <submittedName>
        <fullName evidence="1">Uncharacterized protein</fullName>
    </submittedName>
</protein>
<accession>A0A497YU60</accession>
<evidence type="ECO:0000313" key="1">
    <source>
        <dbReference type="EMBL" id="RLJ98901.1"/>
    </source>
</evidence>
<dbReference type="AlphaFoldDB" id="A0A497YU60"/>
<dbReference type="EMBL" id="RCCT01000008">
    <property type="protein sequence ID" value="RLJ98901.1"/>
    <property type="molecule type" value="Genomic_DNA"/>
</dbReference>
<comment type="caution">
    <text evidence="1">The sequence shown here is derived from an EMBL/GenBank/DDBJ whole genome shotgun (WGS) entry which is preliminary data.</text>
</comment>
<proteinExistence type="predicted"/>